<proteinExistence type="predicted"/>
<keyword evidence="8" id="KW-1185">Reference proteome</keyword>
<name>A0ABW5A334_9RHOB</name>
<dbReference type="InterPro" id="IPR006664">
    <property type="entry name" value="OMP_bac"/>
</dbReference>
<dbReference type="PROSITE" id="PS51123">
    <property type="entry name" value="OMPA_2"/>
    <property type="match status" value="1"/>
</dbReference>
<sequence length="796" mass="82974">MRARITALTIAIFVFALVAFAFVAGGSATIIEQRSRKAVRLALEAGGQSWVQVHTDGLLVNLVGTAPSEAERFRALTIVSTVVDSSRIVDNTDAEVVKPIAPPAFSLQMLRNDEGISLIGLVPKGTDREALLKRLDGLAGEGKVTDMLESADYPVPAGWAPALAFGLETLEALPRAKVSIDPGHIAVEAITDSPEEKARVEADLKRERPADVRLDAEIAAPRPVITPFTLRFLIDAEGARFDACSADTTRARTRILAAARLAGAKGDLDCTIGMGTPSPQWADAVVKALGALKDLGAGTVTFSDADVALVAAEGTDPAQFDTVVGELESNLPDVFSLKAELTKKAEAGDAVPVFSALLREDGHVVLRGRVGGERARAAVESFARAQFGAEAVYTATRLDPNLPEGWPVRTLSALEALRLMHDGMVSVTPDLIRLTGITGDRQASDKAARLFAQRLGEEAQIALSVKYDKRLDETLALPDGAECVRRLNAVLQDNKVTFEPASATIPESAAPQLEALAKAMKQCQDFRMEVAGHTDSQGSEEGNLKLSQNRAEAVLEALRARRVLTRNLVAKGYGEAQPIADNSTEEGREANRRIEFVLLDATPVGEDVPVDLPVSEDALSAEPVEAAPEAVFDESGFVDAPMEDAHGEPMPEPSDAAPAEAPAAQATEPATDAGPAEAAPAEAAPVETAPEAAPVPADSEPESAAPEAPAAAPEAATPEAAAPETAPEPSEPAVEAGAEPAAPEAAQTPPTQTPPTQTPPAEAAPVEAAPGIPVLPGAEAPGRPKPRPAGLGPAQD</sequence>
<feature type="domain" description="OmpA-like" evidence="6">
    <location>
        <begin position="485"/>
        <end position="602"/>
    </location>
</feature>
<dbReference type="InterPro" id="IPR036737">
    <property type="entry name" value="OmpA-like_sf"/>
</dbReference>
<organism evidence="7 8">
    <name type="scientific">Rhodobacter lacus</name>
    <dbReference type="NCBI Taxonomy" id="1641972"/>
    <lineage>
        <taxon>Bacteria</taxon>
        <taxon>Pseudomonadati</taxon>
        <taxon>Pseudomonadota</taxon>
        <taxon>Alphaproteobacteria</taxon>
        <taxon>Rhodobacterales</taxon>
        <taxon>Rhodobacter group</taxon>
        <taxon>Rhodobacter</taxon>
    </lineage>
</organism>
<evidence type="ECO:0000313" key="8">
    <source>
        <dbReference type="Proteomes" id="UP001597413"/>
    </source>
</evidence>
<dbReference type="Proteomes" id="UP001597413">
    <property type="component" value="Unassembled WGS sequence"/>
</dbReference>
<comment type="subcellular location">
    <subcellularLocation>
        <location evidence="1">Cell outer membrane</location>
    </subcellularLocation>
</comment>
<feature type="compositionally biased region" description="Low complexity" evidence="5">
    <location>
        <begin position="653"/>
        <end position="750"/>
    </location>
</feature>
<keyword evidence="3" id="KW-0998">Cell outer membrane</keyword>
<dbReference type="PRINTS" id="PR01021">
    <property type="entry name" value="OMPADOMAIN"/>
</dbReference>
<dbReference type="CDD" id="cd07185">
    <property type="entry name" value="OmpA_C-like"/>
    <property type="match status" value="1"/>
</dbReference>
<feature type="compositionally biased region" description="Low complexity" evidence="5">
    <location>
        <begin position="759"/>
        <end position="770"/>
    </location>
</feature>
<dbReference type="Gene3D" id="3.30.1330.60">
    <property type="entry name" value="OmpA-like domain"/>
    <property type="match status" value="1"/>
</dbReference>
<evidence type="ECO:0000259" key="6">
    <source>
        <dbReference type="PROSITE" id="PS51123"/>
    </source>
</evidence>
<reference evidence="8" key="1">
    <citation type="journal article" date="2019" name="Int. J. Syst. Evol. Microbiol.">
        <title>The Global Catalogue of Microorganisms (GCM) 10K type strain sequencing project: providing services to taxonomists for standard genome sequencing and annotation.</title>
        <authorList>
            <consortium name="The Broad Institute Genomics Platform"/>
            <consortium name="The Broad Institute Genome Sequencing Center for Infectious Disease"/>
            <person name="Wu L."/>
            <person name="Ma J."/>
        </authorList>
    </citation>
    <scope>NUCLEOTIDE SEQUENCE [LARGE SCALE GENOMIC DNA]</scope>
    <source>
        <strain evidence="8">CCUG 55131</strain>
    </source>
</reference>
<evidence type="ECO:0000256" key="3">
    <source>
        <dbReference type="ARBA" id="ARBA00023237"/>
    </source>
</evidence>
<comment type="caution">
    <text evidence="7">The sequence shown here is derived from an EMBL/GenBank/DDBJ whole genome shotgun (WGS) entry which is preliminary data.</text>
</comment>
<dbReference type="InterPro" id="IPR006665">
    <property type="entry name" value="OmpA-like"/>
</dbReference>
<dbReference type="Pfam" id="PF00691">
    <property type="entry name" value="OmpA"/>
    <property type="match status" value="1"/>
</dbReference>
<evidence type="ECO:0000256" key="4">
    <source>
        <dbReference type="PROSITE-ProRule" id="PRU00473"/>
    </source>
</evidence>
<evidence type="ECO:0000313" key="7">
    <source>
        <dbReference type="EMBL" id="MFD2172687.1"/>
    </source>
</evidence>
<dbReference type="SUPFAM" id="SSF103088">
    <property type="entry name" value="OmpA-like"/>
    <property type="match status" value="1"/>
</dbReference>
<dbReference type="PANTHER" id="PTHR30329">
    <property type="entry name" value="STATOR ELEMENT OF FLAGELLAR MOTOR COMPLEX"/>
    <property type="match status" value="1"/>
</dbReference>
<keyword evidence="2 4" id="KW-0472">Membrane</keyword>
<dbReference type="PANTHER" id="PTHR30329:SF21">
    <property type="entry name" value="LIPOPROTEIN YIAD-RELATED"/>
    <property type="match status" value="1"/>
</dbReference>
<evidence type="ECO:0000256" key="2">
    <source>
        <dbReference type="ARBA" id="ARBA00023136"/>
    </source>
</evidence>
<feature type="region of interest" description="Disordered" evidence="5">
    <location>
        <begin position="640"/>
        <end position="796"/>
    </location>
</feature>
<protein>
    <submittedName>
        <fullName evidence="7">OmpA family protein</fullName>
    </submittedName>
</protein>
<dbReference type="EMBL" id="JBHUIX010000002">
    <property type="protein sequence ID" value="MFD2172687.1"/>
    <property type="molecule type" value="Genomic_DNA"/>
</dbReference>
<dbReference type="RefSeq" id="WP_377385921.1">
    <property type="nucleotide sequence ID" value="NZ_JBHUIX010000002.1"/>
</dbReference>
<accession>A0ABW5A334</accession>
<evidence type="ECO:0000256" key="5">
    <source>
        <dbReference type="SAM" id="MobiDB-lite"/>
    </source>
</evidence>
<gene>
    <name evidence="7" type="ORF">ACFSM0_01155</name>
</gene>
<evidence type="ECO:0000256" key="1">
    <source>
        <dbReference type="ARBA" id="ARBA00004442"/>
    </source>
</evidence>
<dbReference type="Gene3D" id="3.40.1520.20">
    <property type="match status" value="2"/>
</dbReference>
<dbReference type="InterPro" id="IPR050330">
    <property type="entry name" value="Bact_OuterMem_StrucFunc"/>
</dbReference>